<accession>A0ABV8FHB9</accession>
<dbReference type="InterPro" id="IPR027417">
    <property type="entry name" value="P-loop_NTPase"/>
</dbReference>
<comment type="caution">
    <text evidence="9">The sequence shown here is derived from an EMBL/GenBank/DDBJ whole genome shotgun (WGS) entry which is preliminary data.</text>
</comment>
<dbReference type="PANTHER" id="PTHR43788:SF8">
    <property type="entry name" value="DNA-BINDING PROTEIN SMUBP-2"/>
    <property type="match status" value="1"/>
</dbReference>
<evidence type="ECO:0000256" key="4">
    <source>
        <dbReference type="ARBA" id="ARBA00022806"/>
    </source>
</evidence>
<evidence type="ECO:0000256" key="6">
    <source>
        <dbReference type="SAM" id="Coils"/>
    </source>
</evidence>
<dbReference type="SUPFAM" id="SSF56024">
    <property type="entry name" value="Phospholipase D/nuclease"/>
    <property type="match status" value="1"/>
</dbReference>
<reference evidence="10" key="1">
    <citation type="journal article" date="2019" name="Int. J. Syst. Evol. Microbiol.">
        <title>The Global Catalogue of Microorganisms (GCM) 10K type strain sequencing project: providing services to taxonomists for standard genome sequencing and annotation.</title>
        <authorList>
            <consortium name="The Broad Institute Genomics Platform"/>
            <consortium name="The Broad Institute Genome Sequencing Center for Infectious Disease"/>
            <person name="Wu L."/>
            <person name="Ma J."/>
        </authorList>
    </citation>
    <scope>NUCLEOTIDE SEQUENCE [LARGE SCALE GENOMIC DNA]</scope>
    <source>
        <strain evidence="10">TBRC 1826</strain>
    </source>
</reference>
<dbReference type="InterPro" id="IPR050534">
    <property type="entry name" value="Coronavir_polyprotein_1ab"/>
</dbReference>
<dbReference type="PANTHER" id="PTHR43788">
    <property type="entry name" value="DNA2/NAM7 HELICASE FAMILY MEMBER"/>
    <property type="match status" value="1"/>
</dbReference>
<gene>
    <name evidence="9" type="ORF">ACFOVU_04740</name>
</gene>
<keyword evidence="5" id="KW-0067">ATP-binding</keyword>
<dbReference type="Pfam" id="PF13086">
    <property type="entry name" value="AAA_11"/>
    <property type="match status" value="2"/>
</dbReference>
<evidence type="ECO:0000256" key="7">
    <source>
        <dbReference type="SAM" id="MobiDB-lite"/>
    </source>
</evidence>
<dbReference type="InterPro" id="IPR047187">
    <property type="entry name" value="SF1_C_Upf1"/>
</dbReference>
<dbReference type="CDD" id="cd00138">
    <property type="entry name" value="PLDc_SF"/>
    <property type="match status" value="1"/>
</dbReference>
<evidence type="ECO:0000313" key="9">
    <source>
        <dbReference type="EMBL" id="MFC3995207.1"/>
    </source>
</evidence>
<protein>
    <submittedName>
        <fullName evidence="9">AAA domain-containing protein</fullName>
    </submittedName>
</protein>
<dbReference type="Proteomes" id="UP001595847">
    <property type="component" value="Unassembled WGS sequence"/>
</dbReference>
<dbReference type="InterPro" id="IPR001736">
    <property type="entry name" value="PLipase_D/transphosphatidylase"/>
</dbReference>
<dbReference type="RefSeq" id="WP_378530122.1">
    <property type="nucleotide sequence ID" value="NZ_JBHSBH010000004.1"/>
</dbReference>
<sequence>MDTQGTPTPRPQWLTDATEAVRIWWRAEGGGTDRKHRGDVKVGQVLPAPDRDPGWFAVIAAETKFDETDLEAAYLAPAEGSDEIRYNLREAVNDEGRYLVRVAPHAPGEGLYLWKQGRPAGQLVKSLLDALEQMDGSGVVSAFGRGRPDPPPRNAPGRAATGLNEGQRQAFTACASPGLSMIWGPPGTGKTEVITRAIQHAQDAGKSVLLVSGTNIAVDNALERAIRRLKPDPGAMIRVGTPHLAAVADNEAVSLTALKRVRQQAKEDELRALEAEIARVRLPVAEYEEAQARLGGFDQNAYFAARDRIDASARAVDLQGQQSRQAHDAEGARQALQRATERKDAAEQAWGSLSAAAGRWNRVDALRTQISDLRARRDAALLRVHDAQHGLAAAQAEAARIAGSGLITRLRSGAQRRAAEEAVARAEQLLIGANRELGDLDGVLAREIPRLSTEIGRLEEENATAPRSAVVNAWREKEAAEEAVGSARRGFDTAARTLDRLEGEVARALARPGATEDDRALVAKADTDGLPALFAELKPLAERAEQAEKNSKGLERRREKAERELAELGRNAERVIIGQAGVVASTLAMMRMKPAVAGRSYDYVIVDECAASSVPEVVHAVSRATVGAVLLGDFMQNAPIAPSRGFGSSDSRVATWLAPRDCFSFFSVATPEQANREPACVVLTEQHRFGGELTRLANATAYGGLLRAAPGNAPSQIVFVDVDGLGESLAAVHKNPEGGGGKWWSIGGVVSRALAEQQLSTGTANTVGIVTPYRVQAALTQGILDDAGGSAKIEVGTSHSFQGREFETVVFDMVENGGGWVAEGELGSNSYKLAGLKLFNVAITRTRHHLFLVGDGTAVERATNGPLAAVRAGIDRGDITVMRVRDVIGVPEPDTLDGAARDLWDALSQYVRYTGLYDEGGVPDMLLEHIARARRSIWVWAPWVSERAAEFLPALEEAMRRGVDVRVVTLPKWELERKPGKMSACHDDLVRRVGRVVFMSDQHQKLVVIDGQTTFIGSMNVLSHKRDRGRREIMTIVESAAYAQHVLRFERVDQLRMPPLCGKCGNRMRVVKLTQPKKDHGLRWQCRSGSGSADLCSERKFPPLPKARNQKA</sequence>
<evidence type="ECO:0000313" key="10">
    <source>
        <dbReference type="Proteomes" id="UP001595847"/>
    </source>
</evidence>
<dbReference type="EMBL" id="JBHSBH010000004">
    <property type="protein sequence ID" value="MFC3995207.1"/>
    <property type="molecule type" value="Genomic_DNA"/>
</dbReference>
<dbReference type="InterPro" id="IPR041677">
    <property type="entry name" value="DNA2/NAM7_AAA_11"/>
</dbReference>
<keyword evidence="2" id="KW-0547">Nucleotide-binding</keyword>
<dbReference type="CDD" id="cd18808">
    <property type="entry name" value="SF1_C_Upf1"/>
    <property type="match status" value="1"/>
</dbReference>
<feature type="coiled-coil region" evidence="6">
    <location>
        <begin position="537"/>
        <end position="571"/>
    </location>
</feature>
<dbReference type="Gene3D" id="3.30.870.10">
    <property type="entry name" value="Endonuclease Chain A"/>
    <property type="match status" value="1"/>
</dbReference>
<dbReference type="PROSITE" id="PS50035">
    <property type="entry name" value="PLD"/>
    <property type="match status" value="1"/>
</dbReference>
<keyword evidence="4" id="KW-0347">Helicase</keyword>
<dbReference type="Gene3D" id="3.40.50.300">
    <property type="entry name" value="P-loop containing nucleotide triphosphate hydrolases"/>
    <property type="match status" value="3"/>
</dbReference>
<keyword evidence="6" id="KW-0175">Coiled coil</keyword>
<dbReference type="SUPFAM" id="SSF52540">
    <property type="entry name" value="P-loop containing nucleoside triphosphate hydrolases"/>
    <property type="match status" value="1"/>
</dbReference>
<dbReference type="InterPro" id="IPR041679">
    <property type="entry name" value="DNA2/NAM7-like_C"/>
</dbReference>
<comment type="similarity">
    <text evidence="1">Belongs to the DNA2/NAM7 helicase family.</text>
</comment>
<dbReference type="InterPro" id="IPR025202">
    <property type="entry name" value="PLD-like_dom"/>
</dbReference>
<feature type="region of interest" description="Disordered" evidence="7">
    <location>
        <begin position="142"/>
        <end position="161"/>
    </location>
</feature>
<evidence type="ECO:0000259" key="8">
    <source>
        <dbReference type="PROSITE" id="PS50035"/>
    </source>
</evidence>
<feature type="region of interest" description="Disordered" evidence="7">
    <location>
        <begin position="1090"/>
        <end position="1112"/>
    </location>
</feature>
<dbReference type="Pfam" id="PF13087">
    <property type="entry name" value="AAA_12"/>
    <property type="match status" value="1"/>
</dbReference>
<evidence type="ECO:0000256" key="2">
    <source>
        <dbReference type="ARBA" id="ARBA00022741"/>
    </source>
</evidence>
<feature type="region of interest" description="Disordered" evidence="7">
    <location>
        <begin position="319"/>
        <end position="343"/>
    </location>
</feature>
<dbReference type="Pfam" id="PF13091">
    <property type="entry name" value="PLDc_2"/>
    <property type="match status" value="1"/>
</dbReference>
<evidence type="ECO:0000256" key="1">
    <source>
        <dbReference type="ARBA" id="ARBA00007913"/>
    </source>
</evidence>
<keyword evidence="10" id="KW-1185">Reference proteome</keyword>
<organism evidence="9 10">
    <name type="scientific">Nocardiopsis sediminis</name>
    <dbReference type="NCBI Taxonomy" id="1778267"/>
    <lineage>
        <taxon>Bacteria</taxon>
        <taxon>Bacillati</taxon>
        <taxon>Actinomycetota</taxon>
        <taxon>Actinomycetes</taxon>
        <taxon>Streptosporangiales</taxon>
        <taxon>Nocardiopsidaceae</taxon>
        <taxon>Nocardiopsis</taxon>
    </lineage>
</organism>
<feature type="domain" description="PLD phosphodiesterase" evidence="8">
    <location>
        <begin position="998"/>
        <end position="1025"/>
    </location>
</feature>
<keyword evidence="3" id="KW-0378">Hydrolase</keyword>
<name>A0ABV8FHB9_9ACTN</name>
<proteinExistence type="inferred from homology"/>
<evidence type="ECO:0000256" key="3">
    <source>
        <dbReference type="ARBA" id="ARBA00022801"/>
    </source>
</evidence>
<evidence type="ECO:0000256" key="5">
    <source>
        <dbReference type="ARBA" id="ARBA00022840"/>
    </source>
</evidence>